<reference evidence="9" key="1">
    <citation type="journal article" date="2012" name="Nature">
        <title>The tomato genome sequence provides insights into fleshy fruit evolution.</title>
        <authorList>
            <consortium name="Tomato Genome Consortium"/>
        </authorList>
    </citation>
    <scope>NUCLEOTIDE SEQUENCE [LARGE SCALE GENOMIC DNA]</scope>
    <source>
        <strain evidence="9">cv. Heinz 1706</strain>
    </source>
</reference>
<protein>
    <submittedName>
        <fullName evidence="9">Uncharacterized protein</fullName>
    </submittedName>
</protein>
<dbReference type="GO" id="GO:0005634">
    <property type="term" value="C:nucleus"/>
    <property type="evidence" value="ECO:0007669"/>
    <property type="project" value="UniProtKB-SubCell"/>
</dbReference>
<dbReference type="PROSITE" id="PS50090">
    <property type="entry name" value="MYB_LIKE"/>
    <property type="match status" value="1"/>
</dbReference>
<sequence length="71" mass="8460">MIYRWSKIAKHLPGRTDNEIKNLWRTRIQKHIKQAENINRLSSNISENNNIQQAKYSRKVSSFSLHAMHDL</sequence>
<keyword evidence="4" id="KW-0238">DNA-binding</keyword>
<dbReference type="STRING" id="4081.A0A3Q7FAA2"/>
<reference evidence="9" key="2">
    <citation type="submission" date="2019-01" db="UniProtKB">
        <authorList>
            <consortium name="EnsemblPlants"/>
        </authorList>
    </citation>
    <scope>IDENTIFICATION</scope>
    <source>
        <strain evidence="9">cv. Heinz 1706</strain>
    </source>
</reference>
<keyword evidence="3" id="KW-0805">Transcription regulation</keyword>
<name>A0A3Q7FAA2_SOLLC</name>
<keyword evidence="5" id="KW-0804">Transcription</keyword>
<dbReference type="Gramene" id="Solyc02g086687.1.1">
    <property type="protein sequence ID" value="Solyc02g086687.1.1"/>
    <property type="gene ID" value="Solyc02g086687.1"/>
</dbReference>
<dbReference type="InterPro" id="IPR001005">
    <property type="entry name" value="SANT/Myb"/>
</dbReference>
<evidence type="ECO:0000259" key="8">
    <source>
        <dbReference type="PROSITE" id="PS51294"/>
    </source>
</evidence>
<dbReference type="GO" id="GO:0010597">
    <property type="term" value="P:green leaf volatile biosynthetic process"/>
    <property type="evidence" value="ECO:0007669"/>
    <property type="project" value="UniProtKB-ARBA"/>
</dbReference>
<evidence type="ECO:0000313" key="10">
    <source>
        <dbReference type="Proteomes" id="UP000004994"/>
    </source>
</evidence>
<dbReference type="InterPro" id="IPR044676">
    <property type="entry name" value="EOBI/EOBII-like_plant"/>
</dbReference>
<dbReference type="SUPFAM" id="SSF46689">
    <property type="entry name" value="Homeodomain-like"/>
    <property type="match status" value="1"/>
</dbReference>
<evidence type="ECO:0000256" key="3">
    <source>
        <dbReference type="ARBA" id="ARBA00023015"/>
    </source>
</evidence>
<dbReference type="CDD" id="cd00167">
    <property type="entry name" value="SANT"/>
    <property type="match status" value="1"/>
</dbReference>
<dbReference type="PANTHER" id="PTHR45675:SF92">
    <property type="entry name" value="MYB305 PROTEIN V1"/>
    <property type="match status" value="1"/>
</dbReference>
<dbReference type="AlphaFoldDB" id="A0A3Q7FAA2"/>
<keyword evidence="10" id="KW-1185">Reference proteome</keyword>
<evidence type="ECO:0000256" key="5">
    <source>
        <dbReference type="ARBA" id="ARBA00023163"/>
    </source>
</evidence>
<evidence type="ECO:0000256" key="2">
    <source>
        <dbReference type="ARBA" id="ARBA00022737"/>
    </source>
</evidence>
<dbReference type="EnsemblPlants" id="Solyc02g086687.1.1">
    <property type="protein sequence ID" value="Solyc02g086687.1.1"/>
    <property type="gene ID" value="Solyc02g086687.1"/>
</dbReference>
<evidence type="ECO:0000256" key="4">
    <source>
        <dbReference type="ARBA" id="ARBA00023125"/>
    </source>
</evidence>
<evidence type="ECO:0000256" key="1">
    <source>
        <dbReference type="ARBA" id="ARBA00004123"/>
    </source>
</evidence>
<accession>A0A3Q7FAA2</accession>
<evidence type="ECO:0000313" key="9">
    <source>
        <dbReference type="EnsemblPlants" id="Solyc02g086687.1.1"/>
    </source>
</evidence>
<dbReference type="InterPro" id="IPR009057">
    <property type="entry name" value="Homeodomain-like_sf"/>
</dbReference>
<keyword evidence="2" id="KW-0677">Repeat</keyword>
<dbReference type="Gene3D" id="1.10.10.60">
    <property type="entry name" value="Homeodomain-like"/>
    <property type="match status" value="1"/>
</dbReference>
<feature type="domain" description="HTH myb-type" evidence="8">
    <location>
        <begin position="1"/>
        <end position="32"/>
    </location>
</feature>
<comment type="subcellular location">
    <subcellularLocation>
        <location evidence="1">Nucleus</location>
    </subcellularLocation>
</comment>
<dbReference type="Pfam" id="PF00249">
    <property type="entry name" value="Myb_DNA-binding"/>
    <property type="match status" value="1"/>
</dbReference>
<proteinExistence type="predicted"/>
<dbReference type="PROSITE" id="PS51294">
    <property type="entry name" value="HTH_MYB"/>
    <property type="match status" value="1"/>
</dbReference>
<dbReference type="GO" id="GO:0003700">
    <property type="term" value="F:DNA-binding transcription factor activity"/>
    <property type="evidence" value="ECO:0007669"/>
    <property type="project" value="InterPro"/>
</dbReference>
<dbReference type="GO" id="GO:0000976">
    <property type="term" value="F:transcription cis-regulatory region binding"/>
    <property type="evidence" value="ECO:0007669"/>
    <property type="project" value="UniProtKB-ARBA"/>
</dbReference>
<dbReference type="InterPro" id="IPR017930">
    <property type="entry name" value="Myb_dom"/>
</dbReference>
<evidence type="ECO:0000256" key="6">
    <source>
        <dbReference type="ARBA" id="ARBA00023242"/>
    </source>
</evidence>
<dbReference type="Proteomes" id="UP000004994">
    <property type="component" value="Chromosome 2"/>
</dbReference>
<dbReference type="PANTHER" id="PTHR45675">
    <property type="entry name" value="MYB TRANSCRIPTION FACTOR-RELATED-RELATED"/>
    <property type="match status" value="1"/>
</dbReference>
<organism evidence="9">
    <name type="scientific">Solanum lycopersicum</name>
    <name type="common">Tomato</name>
    <name type="synonym">Lycopersicon esculentum</name>
    <dbReference type="NCBI Taxonomy" id="4081"/>
    <lineage>
        <taxon>Eukaryota</taxon>
        <taxon>Viridiplantae</taxon>
        <taxon>Streptophyta</taxon>
        <taxon>Embryophyta</taxon>
        <taxon>Tracheophyta</taxon>
        <taxon>Spermatophyta</taxon>
        <taxon>Magnoliopsida</taxon>
        <taxon>eudicotyledons</taxon>
        <taxon>Gunneridae</taxon>
        <taxon>Pentapetalae</taxon>
        <taxon>asterids</taxon>
        <taxon>lamiids</taxon>
        <taxon>Solanales</taxon>
        <taxon>Solanaceae</taxon>
        <taxon>Solanoideae</taxon>
        <taxon>Solaneae</taxon>
        <taxon>Solanum</taxon>
        <taxon>Solanum subgen. Lycopersicon</taxon>
    </lineage>
</organism>
<keyword evidence="6" id="KW-0539">Nucleus</keyword>
<dbReference type="InParanoid" id="A0A3Q7FAA2"/>
<feature type="domain" description="Myb-like" evidence="7">
    <location>
        <begin position="4"/>
        <end position="28"/>
    </location>
</feature>
<evidence type="ECO:0000259" key="7">
    <source>
        <dbReference type="PROSITE" id="PS50090"/>
    </source>
</evidence>